<evidence type="ECO:0000256" key="2">
    <source>
        <dbReference type="ARBA" id="ARBA00009399"/>
    </source>
</evidence>
<feature type="transmembrane region" description="Helical" evidence="6">
    <location>
        <begin position="71"/>
        <end position="92"/>
    </location>
</feature>
<feature type="transmembrane region" description="Helical" evidence="6">
    <location>
        <begin position="7"/>
        <end position="28"/>
    </location>
</feature>
<proteinExistence type="inferred from homology"/>
<feature type="transmembrane region" description="Helical" evidence="6">
    <location>
        <begin position="34"/>
        <end position="51"/>
    </location>
</feature>
<dbReference type="OrthoDB" id="7360864at2"/>
<reference evidence="8 9" key="1">
    <citation type="submission" date="2019-06" db="EMBL/GenBank/DDBJ databases">
        <authorList>
            <person name="Li M."/>
        </authorList>
    </citation>
    <scope>NUCLEOTIDE SEQUENCE [LARGE SCALE GENOMIC DNA]</scope>
    <source>
        <strain evidence="8 9">BGMRC6574</strain>
    </source>
</reference>
<dbReference type="PANTHER" id="PTHR38459">
    <property type="entry name" value="PROPHAGE BACTOPRENOL-LINKED GLUCOSE TRANSLOCASE HOMOLOG"/>
    <property type="match status" value="1"/>
</dbReference>
<dbReference type="InterPro" id="IPR051401">
    <property type="entry name" value="GtrA_CellWall_Glycosyl"/>
</dbReference>
<organism evidence="8 9">
    <name type="scientific">Pararhizobium mangrovi</name>
    <dbReference type="NCBI Taxonomy" id="2590452"/>
    <lineage>
        <taxon>Bacteria</taxon>
        <taxon>Pseudomonadati</taxon>
        <taxon>Pseudomonadota</taxon>
        <taxon>Alphaproteobacteria</taxon>
        <taxon>Hyphomicrobiales</taxon>
        <taxon>Rhizobiaceae</taxon>
        <taxon>Rhizobium/Agrobacterium group</taxon>
        <taxon>Pararhizobium</taxon>
    </lineage>
</organism>
<keyword evidence="5 6" id="KW-0472">Membrane</keyword>
<evidence type="ECO:0000256" key="4">
    <source>
        <dbReference type="ARBA" id="ARBA00022989"/>
    </source>
</evidence>
<protein>
    <submittedName>
        <fullName evidence="8">GtrA family protein</fullName>
    </submittedName>
</protein>
<sequence>MKKLFSFLIAGGVGFAVDVAVLMVLLHIVHMDVYSARFIAIGCALGCTWLINRNFTFDRSAHSLAVEGARYWSVGLSSALVNYCAYSALMMIDGDIPPVIALMVSSGCATLLSYTGYSRFVFRR</sequence>
<evidence type="ECO:0000256" key="5">
    <source>
        <dbReference type="ARBA" id="ARBA00023136"/>
    </source>
</evidence>
<evidence type="ECO:0000256" key="6">
    <source>
        <dbReference type="SAM" id="Phobius"/>
    </source>
</evidence>
<dbReference type="AlphaFoldDB" id="A0A506U0D0"/>
<dbReference type="InterPro" id="IPR007267">
    <property type="entry name" value="GtrA_DPMS_TM"/>
</dbReference>
<dbReference type="EMBL" id="VHLH01000030">
    <property type="protein sequence ID" value="TPW26434.1"/>
    <property type="molecule type" value="Genomic_DNA"/>
</dbReference>
<dbReference type="RefSeq" id="WP_141167817.1">
    <property type="nucleotide sequence ID" value="NZ_VHLH01000030.1"/>
</dbReference>
<feature type="domain" description="GtrA/DPMS transmembrane" evidence="7">
    <location>
        <begin position="7"/>
        <end position="122"/>
    </location>
</feature>
<comment type="caution">
    <text evidence="8">The sequence shown here is derived from an EMBL/GenBank/DDBJ whole genome shotgun (WGS) entry which is preliminary data.</text>
</comment>
<keyword evidence="9" id="KW-1185">Reference proteome</keyword>
<keyword evidence="4 6" id="KW-1133">Transmembrane helix</keyword>
<gene>
    <name evidence="8" type="ORF">FJU11_14610</name>
</gene>
<evidence type="ECO:0000259" key="7">
    <source>
        <dbReference type="Pfam" id="PF04138"/>
    </source>
</evidence>
<dbReference type="Proteomes" id="UP000320314">
    <property type="component" value="Unassembled WGS sequence"/>
</dbReference>
<comment type="subcellular location">
    <subcellularLocation>
        <location evidence="1">Membrane</location>
        <topology evidence="1">Multi-pass membrane protein</topology>
    </subcellularLocation>
</comment>
<evidence type="ECO:0000256" key="1">
    <source>
        <dbReference type="ARBA" id="ARBA00004141"/>
    </source>
</evidence>
<dbReference type="GO" id="GO:0005886">
    <property type="term" value="C:plasma membrane"/>
    <property type="evidence" value="ECO:0007669"/>
    <property type="project" value="TreeGrafter"/>
</dbReference>
<evidence type="ECO:0000313" key="9">
    <source>
        <dbReference type="Proteomes" id="UP000320314"/>
    </source>
</evidence>
<evidence type="ECO:0000313" key="8">
    <source>
        <dbReference type="EMBL" id="TPW26434.1"/>
    </source>
</evidence>
<dbReference type="Pfam" id="PF04138">
    <property type="entry name" value="GtrA_DPMS_TM"/>
    <property type="match status" value="1"/>
</dbReference>
<dbReference type="PANTHER" id="PTHR38459:SF1">
    <property type="entry name" value="PROPHAGE BACTOPRENOL-LINKED GLUCOSE TRANSLOCASE HOMOLOG"/>
    <property type="match status" value="1"/>
</dbReference>
<keyword evidence="3 6" id="KW-0812">Transmembrane</keyword>
<comment type="similarity">
    <text evidence="2">Belongs to the GtrA family.</text>
</comment>
<dbReference type="GO" id="GO:0000271">
    <property type="term" value="P:polysaccharide biosynthetic process"/>
    <property type="evidence" value="ECO:0007669"/>
    <property type="project" value="InterPro"/>
</dbReference>
<name>A0A506U0D0_9HYPH</name>
<accession>A0A506U0D0</accession>
<feature type="transmembrane region" description="Helical" evidence="6">
    <location>
        <begin position="98"/>
        <end position="117"/>
    </location>
</feature>
<evidence type="ECO:0000256" key="3">
    <source>
        <dbReference type="ARBA" id="ARBA00022692"/>
    </source>
</evidence>